<name>A0ABT2FMT0_9GAMM</name>
<dbReference type="InterPro" id="IPR013783">
    <property type="entry name" value="Ig-like_fold"/>
</dbReference>
<organism evidence="14 15">
    <name type="scientific">Shewanella electrica</name>
    <dbReference type="NCBI Taxonomy" id="515560"/>
    <lineage>
        <taxon>Bacteria</taxon>
        <taxon>Pseudomonadati</taxon>
        <taxon>Pseudomonadota</taxon>
        <taxon>Gammaproteobacteria</taxon>
        <taxon>Alteromonadales</taxon>
        <taxon>Shewanellaceae</taxon>
        <taxon>Shewanella</taxon>
    </lineage>
</organism>
<keyword evidence="9" id="KW-0106">Calcium</keyword>
<gene>
    <name evidence="14" type="ORF">L9G74_12580</name>
</gene>
<dbReference type="PANTHER" id="PTHR13062">
    <property type="entry name" value="COLLAGENASE"/>
    <property type="match status" value="1"/>
</dbReference>
<keyword evidence="10" id="KW-0843">Virulence</keyword>
<dbReference type="InterPro" id="IPR035986">
    <property type="entry name" value="PKD_dom_sf"/>
</dbReference>
<dbReference type="InterPro" id="IPR048665">
    <property type="entry name" value="InhA-like_VEG"/>
</dbReference>
<evidence type="ECO:0000256" key="6">
    <source>
        <dbReference type="ARBA" id="ARBA00022729"/>
    </source>
</evidence>
<dbReference type="Pfam" id="PF18911">
    <property type="entry name" value="PKD_4"/>
    <property type="match status" value="1"/>
</dbReference>
<evidence type="ECO:0000256" key="4">
    <source>
        <dbReference type="ARBA" id="ARBA00022670"/>
    </source>
</evidence>
<keyword evidence="3" id="KW-0964">Secreted</keyword>
<dbReference type="SUPFAM" id="SSF49299">
    <property type="entry name" value="PKD domain"/>
    <property type="match status" value="1"/>
</dbReference>
<comment type="cofactor">
    <cofactor evidence="1">
        <name>Zn(2+)</name>
        <dbReference type="ChEBI" id="CHEBI:29105"/>
    </cofactor>
</comment>
<dbReference type="NCBIfam" id="TIGR03296">
    <property type="entry name" value="M6dom_TIGR03296"/>
    <property type="match status" value="1"/>
</dbReference>
<evidence type="ECO:0000256" key="10">
    <source>
        <dbReference type="ARBA" id="ARBA00023026"/>
    </source>
</evidence>
<evidence type="ECO:0000313" key="14">
    <source>
        <dbReference type="EMBL" id="MCS4557282.1"/>
    </source>
</evidence>
<dbReference type="SUPFAM" id="SSF55486">
    <property type="entry name" value="Metalloproteases ('zincins'), catalytic domain"/>
    <property type="match status" value="1"/>
</dbReference>
<keyword evidence="8" id="KW-0862">Zinc</keyword>
<dbReference type="EMBL" id="JAKOGG010000008">
    <property type="protein sequence ID" value="MCS4557282.1"/>
    <property type="molecule type" value="Genomic_DNA"/>
</dbReference>
<dbReference type="InterPro" id="IPR000601">
    <property type="entry name" value="PKD_dom"/>
</dbReference>
<accession>A0ABT2FMT0</accession>
<dbReference type="PROSITE" id="PS50093">
    <property type="entry name" value="PKD"/>
    <property type="match status" value="1"/>
</dbReference>
<evidence type="ECO:0000313" key="15">
    <source>
        <dbReference type="Proteomes" id="UP001201549"/>
    </source>
</evidence>
<dbReference type="SMART" id="SM00089">
    <property type="entry name" value="PKD"/>
    <property type="match status" value="1"/>
</dbReference>
<keyword evidence="5" id="KW-0479">Metal-binding</keyword>
<dbReference type="Pfam" id="PF20774">
    <property type="entry name" value="InhA-like_VEG"/>
    <property type="match status" value="1"/>
</dbReference>
<sequence>MSRKWMTSIGLAATLLLSAAVQAVPAPADTAIQNNERILYWLEKHGELSANASEAEKQQALQRYINRNSSKDALLFKKQEREMRATAFKAEVQRSKLATMQRAAAQAAPNDVEKTVKVLVVLIDFPDLPHDNNGLTAADTPMYFNDYPASHYNELLFSETGMTGPSGQNLQSAYQYYQAASGETFHFTGTVKGWYRAQNNAAYYGENDTDTGDDLRATELVTEAVTAAVQEMTAAELAQYDVEDPYDFDNDGNLDEPDGIIDHVMVFHSSIGEEAGGGNLLDKAIWSHRFVVSGPNNNGYAIPGTDKRLFGYTIQPIDAGVGVCVHEFGHDLGLPDEYDTANESALNDSPVGLWSLMAAGNWTGALSGSQPSSFSPYARSFLQERYQGRWLNEQEINYAALTEAGQDYRLTNASDSSAVNQLAINLPQDSVPFNQPFAGQYQYYSGRSNDTVSAMSFELSLPTDSSITLQMQARWDIEEDYDYVQVRVGGVAIAGNHTKASNSVNTARNIITGKSSDLSDADARGWVTLSYDLSAYAGSSRQISIVYTTDPAVLGSGFQLDNLQLLSATATLFSDDAEQANSAVRLTGFSRIQDKIAGQHRYLVQLRNYSGNDAGLRFENYEPGVLVWYENANMDNNDSSAHPGYNLISVVDADQQMIANAATETQLRDASFSMYDQTAYTGDRHLGYSSVFDDRDDYRAPSRPTAGVVLPELGVIIEVTSQEQDSSAATVNIRRAATATPEAPPLVVTASQQVSNNTVAFTGAVSGGAAPYQYRWNFGDGGSSTALAPSHTYANAGSYSVVFSVTDSAGATANYSTSVTIAATATTGGNEPNVNAQSSSSSGGGSLSAWWLLLLAGLAFARRGSQVKAAKFA</sequence>
<dbReference type="InterPro" id="IPR022409">
    <property type="entry name" value="PKD/Chitinase_dom"/>
</dbReference>
<evidence type="ECO:0000256" key="3">
    <source>
        <dbReference type="ARBA" id="ARBA00022525"/>
    </source>
</evidence>
<dbReference type="Proteomes" id="UP001201549">
    <property type="component" value="Unassembled WGS sequence"/>
</dbReference>
<keyword evidence="15" id="KW-1185">Reference proteome</keyword>
<feature type="signal peptide" evidence="12">
    <location>
        <begin position="1"/>
        <end position="23"/>
    </location>
</feature>
<evidence type="ECO:0000256" key="9">
    <source>
        <dbReference type="ARBA" id="ARBA00022837"/>
    </source>
</evidence>
<evidence type="ECO:0000256" key="7">
    <source>
        <dbReference type="ARBA" id="ARBA00022801"/>
    </source>
</evidence>
<dbReference type="PANTHER" id="PTHR13062:SF12">
    <property type="entry name" value="ALPHA-2-MACROGLOBULIN DOMAIN-CONTAINING PROTEIN"/>
    <property type="match status" value="1"/>
</dbReference>
<dbReference type="Pfam" id="PF20773">
    <property type="entry name" value="InhA-like_MAM"/>
    <property type="match status" value="1"/>
</dbReference>
<dbReference type="InterPro" id="IPR008757">
    <property type="entry name" value="Peptidase_M6-like_domain"/>
</dbReference>
<keyword evidence="7" id="KW-0378">Hydrolase</keyword>
<reference evidence="15" key="2">
    <citation type="submission" date="2023-07" db="EMBL/GenBank/DDBJ databases">
        <title>Shewanella mangrovi sp. nov., an acetaldehyde- degrading bacterium isolated from mangrove sediment.</title>
        <authorList>
            <person name="Liu Y."/>
        </authorList>
    </citation>
    <scope>NUCLEOTIDE SEQUENCE [LARGE SCALE GENOMIC DNA]</scope>
    <source>
        <strain evidence="15">C32</strain>
    </source>
</reference>
<comment type="subcellular location">
    <subcellularLocation>
        <location evidence="2">Secreted</location>
    </subcellularLocation>
</comment>
<protein>
    <submittedName>
        <fullName evidence="14">Immune inhibitor A</fullName>
    </submittedName>
</protein>
<feature type="chain" id="PRO_5045092038" evidence="12">
    <location>
        <begin position="24"/>
        <end position="873"/>
    </location>
</feature>
<reference evidence="14 15" key="1">
    <citation type="submission" date="2022-02" db="EMBL/GenBank/DDBJ databases">
        <authorList>
            <person name="Zhuang L."/>
        </authorList>
    </citation>
    <scope>NUCLEOTIDE SEQUENCE [LARGE SCALE GENOMIC DNA]</scope>
    <source>
        <strain evidence="14 15">C32</strain>
    </source>
</reference>
<evidence type="ECO:0000256" key="8">
    <source>
        <dbReference type="ARBA" id="ARBA00022833"/>
    </source>
</evidence>
<dbReference type="Gene3D" id="2.60.40.10">
    <property type="entry name" value="Immunoglobulins"/>
    <property type="match status" value="1"/>
</dbReference>
<proteinExistence type="predicted"/>
<evidence type="ECO:0000256" key="12">
    <source>
        <dbReference type="SAM" id="SignalP"/>
    </source>
</evidence>
<dbReference type="PIRSF" id="PIRSF007519">
    <property type="entry name" value="Protease_InhA"/>
    <property type="match status" value="1"/>
</dbReference>
<dbReference type="CDD" id="cd00146">
    <property type="entry name" value="PKD"/>
    <property type="match status" value="1"/>
</dbReference>
<keyword evidence="4" id="KW-0645">Protease</keyword>
<comment type="caution">
    <text evidence="14">The sequence shown here is derived from an EMBL/GenBank/DDBJ whole genome shotgun (WGS) entry which is preliminary data.</text>
</comment>
<keyword evidence="6 12" id="KW-0732">Signal</keyword>
<feature type="domain" description="PKD" evidence="13">
    <location>
        <begin position="742"/>
        <end position="828"/>
    </location>
</feature>
<evidence type="ECO:0000256" key="1">
    <source>
        <dbReference type="ARBA" id="ARBA00001947"/>
    </source>
</evidence>
<dbReference type="RefSeq" id="WP_238896763.1">
    <property type="nucleotide sequence ID" value="NZ_JAKOGG010000008.1"/>
</dbReference>
<evidence type="ECO:0000256" key="2">
    <source>
        <dbReference type="ARBA" id="ARBA00004613"/>
    </source>
</evidence>
<keyword evidence="11" id="KW-0482">Metalloprotease</keyword>
<evidence type="ECO:0000256" key="11">
    <source>
        <dbReference type="ARBA" id="ARBA00023049"/>
    </source>
</evidence>
<dbReference type="InterPro" id="IPR012300">
    <property type="entry name" value="Pept_M6_InhA"/>
</dbReference>
<evidence type="ECO:0000256" key="5">
    <source>
        <dbReference type="ARBA" id="ARBA00022723"/>
    </source>
</evidence>
<dbReference type="Pfam" id="PF05547">
    <property type="entry name" value="Peptidase_M6"/>
    <property type="match status" value="1"/>
</dbReference>
<evidence type="ECO:0000259" key="13">
    <source>
        <dbReference type="PROSITE" id="PS50093"/>
    </source>
</evidence>